<evidence type="ECO:0000259" key="4">
    <source>
        <dbReference type="Pfam" id="PF00135"/>
    </source>
</evidence>
<dbReference type="OrthoDB" id="408631at2759"/>
<dbReference type="EMBL" id="JAANBB010000016">
    <property type="protein sequence ID" value="KAF7555872.1"/>
    <property type="molecule type" value="Genomic_DNA"/>
</dbReference>
<dbReference type="InterPro" id="IPR002018">
    <property type="entry name" value="CarbesteraseB"/>
</dbReference>
<dbReference type="EC" id="3.1.1.-" evidence="3"/>
<comment type="caution">
    <text evidence="5">The sequence shown here is derived from an EMBL/GenBank/DDBJ whole genome shotgun (WGS) entry which is preliminary data.</text>
</comment>
<reference evidence="5" key="1">
    <citation type="submission" date="2020-03" db="EMBL/GenBank/DDBJ databases">
        <title>Draft Genome Sequence of Cylindrodendrum hubeiense.</title>
        <authorList>
            <person name="Buettner E."/>
            <person name="Kellner H."/>
        </authorList>
    </citation>
    <scope>NUCLEOTIDE SEQUENCE</scope>
    <source>
        <strain evidence="5">IHI 201604</strain>
    </source>
</reference>
<dbReference type="AlphaFoldDB" id="A0A9P5LF03"/>
<sequence>MVWIHGGAYVMGNKLDSSAGNSSGLIAASQKDGSLGMIYVSINYRLGSLGFISGESYESEGGVSNLGLRDQRLALEWVQKYIHLFGGDPKKVTVSGGSAGAGSIIYHLISKSKENLPFQKAWVESPGLIPTSHSTRELAANKLLEQLGASSFAEARVLPSEQIIRANADVISVAKTGSFVYAPVEDGSYIPETAAVSLRKGNVHKGVKLMISHTKNEGYSFMPSYASTDDSFTEFLKQMFPYASESTISYIVHNLFPISNYGGLWYERVADFVGSFGLKCHAHALTKAYGNETYNYEWSVFPAFHGYDFLNVFFAGNRYGGIVNSTYAELLQSYIANFVKTGTPNGDGLLTWPVEGPKSQILNLTALGPVLQKDSTASKECLWLETHDLLM</sequence>
<dbReference type="Gene3D" id="3.40.50.1820">
    <property type="entry name" value="alpha/beta hydrolase"/>
    <property type="match status" value="1"/>
</dbReference>
<gene>
    <name evidence="5" type="ORF">G7Z17_g1843</name>
</gene>
<organism evidence="5 6">
    <name type="scientific">Cylindrodendrum hubeiense</name>
    <dbReference type="NCBI Taxonomy" id="595255"/>
    <lineage>
        <taxon>Eukaryota</taxon>
        <taxon>Fungi</taxon>
        <taxon>Dikarya</taxon>
        <taxon>Ascomycota</taxon>
        <taxon>Pezizomycotina</taxon>
        <taxon>Sordariomycetes</taxon>
        <taxon>Hypocreomycetidae</taxon>
        <taxon>Hypocreales</taxon>
        <taxon>Nectriaceae</taxon>
        <taxon>Cylindrodendrum</taxon>
    </lineage>
</organism>
<keyword evidence="6" id="KW-1185">Reference proteome</keyword>
<evidence type="ECO:0000256" key="2">
    <source>
        <dbReference type="ARBA" id="ARBA00022801"/>
    </source>
</evidence>
<dbReference type="Pfam" id="PF00135">
    <property type="entry name" value="COesterase"/>
    <property type="match status" value="1"/>
</dbReference>
<accession>A0A9P5LF03</accession>
<keyword evidence="2 3" id="KW-0378">Hydrolase</keyword>
<comment type="similarity">
    <text evidence="1 3">Belongs to the type-B carboxylesterase/lipase family.</text>
</comment>
<dbReference type="SUPFAM" id="SSF53474">
    <property type="entry name" value="alpha/beta-Hydrolases"/>
    <property type="match status" value="1"/>
</dbReference>
<evidence type="ECO:0000313" key="5">
    <source>
        <dbReference type="EMBL" id="KAF7555872.1"/>
    </source>
</evidence>
<feature type="domain" description="Carboxylesterase type B" evidence="4">
    <location>
        <begin position="1"/>
        <end position="362"/>
    </location>
</feature>
<dbReference type="Proteomes" id="UP000722485">
    <property type="component" value="Unassembled WGS sequence"/>
</dbReference>
<dbReference type="InterPro" id="IPR029058">
    <property type="entry name" value="AB_hydrolase_fold"/>
</dbReference>
<evidence type="ECO:0000256" key="3">
    <source>
        <dbReference type="RuleBase" id="RU361235"/>
    </source>
</evidence>
<evidence type="ECO:0000256" key="1">
    <source>
        <dbReference type="ARBA" id="ARBA00005964"/>
    </source>
</evidence>
<name>A0A9P5LF03_9HYPO</name>
<protein>
    <recommendedName>
        <fullName evidence="3">Carboxylic ester hydrolase</fullName>
        <ecNumber evidence="3">3.1.1.-</ecNumber>
    </recommendedName>
</protein>
<dbReference type="InterPro" id="IPR019826">
    <property type="entry name" value="Carboxylesterase_B_AS"/>
</dbReference>
<proteinExistence type="inferred from homology"/>
<dbReference type="PANTHER" id="PTHR11559">
    <property type="entry name" value="CARBOXYLESTERASE"/>
    <property type="match status" value="1"/>
</dbReference>
<dbReference type="PROSITE" id="PS00122">
    <property type="entry name" value="CARBOXYLESTERASE_B_1"/>
    <property type="match status" value="1"/>
</dbReference>
<dbReference type="InterPro" id="IPR050309">
    <property type="entry name" value="Type-B_Carboxylest/Lipase"/>
</dbReference>
<evidence type="ECO:0000313" key="6">
    <source>
        <dbReference type="Proteomes" id="UP000722485"/>
    </source>
</evidence>
<dbReference type="GO" id="GO:0016787">
    <property type="term" value="F:hydrolase activity"/>
    <property type="evidence" value="ECO:0007669"/>
    <property type="project" value="UniProtKB-KW"/>
</dbReference>